<feature type="transmembrane region" description="Helical" evidence="7">
    <location>
        <begin position="124"/>
        <end position="143"/>
    </location>
</feature>
<name>A0A117SYA2_9BACL</name>
<feature type="transmembrane region" description="Helical" evidence="7">
    <location>
        <begin position="91"/>
        <end position="112"/>
    </location>
</feature>
<dbReference type="EMBL" id="LPVJ01000011">
    <property type="protein sequence ID" value="KUO96633.1"/>
    <property type="molecule type" value="Genomic_DNA"/>
</dbReference>
<keyword evidence="6 7" id="KW-0472">Membrane</keyword>
<dbReference type="Pfam" id="PF00528">
    <property type="entry name" value="BPD_transp_1"/>
    <property type="match status" value="1"/>
</dbReference>
<comment type="subcellular location">
    <subcellularLocation>
        <location evidence="1 7">Cell membrane</location>
        <topology evidence="1 7">Multi-pass membrane protein</topology>
    </subcellularLocation>
</comment>
<dbReference type="InterPro" id="IPR035906">
    <property type="entry name" value="MetI-like_sf"/>
</dbReference>
<dbReference type="CDD" id="cd06261">
    <property type="entry name" value="TM_PBP2"/>
    <property type="match status" value="1"/>
</dbReference>
<comment type="caution">
    <text evidence="9">The sequence shown here is derived from an EMBL/GenBank/DDBJ whole genome shotgun (WGS) entry which is preliminary data.</text>
</comment>
<gene>
    <name evidence="9" type="ORF">ATW55_00455</name>
</gene>
<dbReference type="InterPro" id="IPR000515">
    <property type="entry name" value="MetI-like"/>
</dbReference>
<accession>A0A117SYA2</accession>
<feature type="transmembrane region" description="Helical" evidence="7">
    <location>
        <begin position="220"/>
        <end position="244"/>
    </location>
</feature>
<evidence type="ECO:0000256" key="6">
    <source>
        <dbReference type="ARBA" id="ARBA00023136"/>
    </source>
</evidence>
<evidence type="ECO:0000313" key="9">
    <source>
        <dbReference type="EMBL" id="KUO96633.1"/>
    </source>
</evidence>
<keyword evidence="3" id="KW-1003">Cell membrane</keyword>
<dbReference type="GO" id="GO:0005886">
    <property type="term" value="C:plasma membrane"/>
    <property type="evidence" value="ECO:0007669"/>
    <property type="project" value="UniProtKB-SubCell"/>
</dbReference>
<comment type="similarity">
    <text evidence="7">Belongs to the binding-protein-dependent transport system permease family.</text>
</comment>
<dbReference type="PROSITE" id="PS50928">
    <property type="entry name" value="ABC_TM1"/>
    <property type="match status" value="1"/>
</dbReference>
<dbReference type="PANTHER" id="PTHR32243:SF18">
    <property type="entry name" value="INNER MEMBRANE ABC TRANSPORTER PERMEASE PROTEIN YCJP"/>
    <property type="match status" value="1"/>
</dbReference>
<dbReference type="Gene3D" id="1.10.3720.10">
    <property type="entry name" value="MetI-like"/>
    <property type="match status" value="1"/>
</dbReference>
<feature type="domain" description="ABC transmembrane type-1" evidence="8">
    <location>
        <begin position="53"/>
        <end position="244"/>
    </location>
</feature>
<organism evidence="9 10">
    <name type="scientific">Ferroacidibacillus organovorans</name>
    <dbReference type="NCBI Taxonomy" id="1765683"/>
    <lineage>
        <taxon>Bacteria</taxon>
        <taxon>Bacillati</taxon>
        <taxon>Bacillota</taxon>
        <taxon>Bacilli</taxon>
        <taxon>Bacillales</taxon>
        <taxon>Alicyclobacillaceae</taxon>
        <taxon>Ferroacidibacillus</taxon>
    </lineage>
</organism>
<dbReference type="SUPFAM" id="SSF161098">
    <property type="entry name" value="MetI-like"/>
    <property type="match status" value="1"/>
</dbReference>
<keyword evidence="2 7" id="KW-0813">Transport</keyword>
<evidence type="ECO:0000256" key="4">
    <source>
        <dbReference type="ARBA" id="ARBA00022692"/>
    </source>
</evidence>
<evidence type="ECO:0000256" key="5">
    <source>
        <dbReference type="ARBA" id="ARBA00022989"/>
    </source>
</evidence>
<dbReference type="AlphaFoldDB" id="A0A117SYA2"/>
<evidence type="ECO:0000256" key="7">
    <source>
        <dbReference type="RuleBase" id="RU363032"/>
    </source>
</evidence>
<keyword evidence="5 7" id="KW-1133">Transmembrane helix</keyword>
<dbReference type="InterPro" id="IPR050901">
    <property type="entry name" value="BP-dep_ABC_trans_perm"/>
</dbReference>
<reference evidence="9 10" key="1">
    <citation type="submission" date="2015-12" db="EMBL/GenBank/DDBJ databases">
        <title>Draft genome sequence of Acidibacillus ferrooxidans ITV001, isolated from a chalcopyrite acid mine drainage site in Brazil.</title>
        <authorList>
            <person name="Dall'Agnol H."/>
            <person name="Nancucheo I."/>
            <person name="Johnson B."/>
            <person name="Oliveira R."/>
            <person name="Leite L."/>
            <person name="Pylro V."/>
            <person name="Nunes G.L."/>
            <person name="Tzotzos G."/>
            <person name="Fernandes G.R."/>
            <person name="Dutra J."/>
            <person name="Orellana S.C."/>
            <person name="Oliveira G."/>
        </authorList>
    </citation>
    <scope>NUCLEOTIDE SEQUENCE [LARGE SCALE GENOMIC DNA]</scope>
    <source>
        <strain evidence="10">ITV01</strain>
    </source>
</reference>
<dbReference type="PANTHER" id="PTHR32243">
    <property type="entry name" value="MALTOSE TRANSPORT SYSTEM PERMEASE-RELATED"/>
    <property type="match status" value="1"/>
</dbReference>
<dbReference type="GO" id="GO:0055085">
    <property type="term" value="P:transmembrane transport"/>
    <property type="evidence" value="ECO:0007669"/>
    <property type="project" value="InterPro"/>
</dbReference>
<evidence type="ECO:0000313" key="10">
    <source>
        <dbReference type="Proteomes" id="UP000053557"/>
    </source>
</evidence>
<sequence>MLLIIIAPFFWMVDTSFKTNLDIGNFPPSFLPHPFTFSHYTRAFSKYGFGVYFRNSVVVSVVATIVVLIVASLASYSIARLPIRGKAPLMVFLLAISTFPEVAVISPLFIIMQRIGWLNSYQSLIVPYVAFNLPFAIWVMRTYFAGIPKELDEAARVDGAGIMTTVFRVILPVATPGLFTGGVFTFVACWTEFLFALVFNSSQQFRTIPVGIALFSGQFTIPYGTIFAGSTVAVLPIVILVLIFQKWVVAGLTAGAVKG</sequence>
<evidence type="ECO:0000256" key="1">
    <source>
        <dbReference type="ARBA" id="ARBA00004651"/>
    </source>
</evidence>
<evidence type="ECO:0000256" key="3">
    <source>
        <dbReference type="ARBA" id="ARBA00022475"/>
    </source>
</evidence>
<keyword evidence="10" id="KW-1185">Reference proteome</keyword>
<protein>
    <submittedName>
        <fullName evidence="9">Sugar ABC transporter permease</fullName>
    </submittedName>
</protein>
<feature type="transmembrane region" description="Helical" evidence="7">
    <location>
        <begin position="57"/>
        <end position="79"/>
    </location>
</feature>
<evidence type="ECO:0000259" key="8">
    <source>
        <dbReference type="PROSITE" id="PS50928"/>
    </source>
</evidence>
<evidence type="ECO:0000256" key="2">
    <source>
        <dbReference type="ARBA" id="ARBA00022448"/>
    </source>
</evidence>
<keyword evidence="4 7" id="KW-0812">Transmembrane</keyword>
<dbReference type="OrthoDB" id="31780at2"/>
<proteinExistence type="inferred from homology"/>
<dbReference type="Proteomes" id="UP000053557">
    <property type="component" value="Unassembled WGS sequence"/>
</dbReference>
<feature type="transmembrane region" description="Helical" evidence="7">
    <location>
        <begin position="177"/>
        <end position="199"/>
    </location>
</feature>